<dbReference type="EMBL" id="CAADFV010000224">
    <property type="protein sequence ID" value="VFK69971.1"/>
    <property type="molecule type" value="Genomic_DNA"/>
</dbReference>
<sequence length="192" mass="20823">MNDEFQIRLTGGGIKLDIIRPTDLAEILTSIETIISAEADKKIAVEDGNKPLITLDSINKGSIAFIFKATSLVISIFIGTAQAIEQNNFSGLNKKTIKSLSDISSVTRKYNCSAELSSAEHGILARITPNTNISHPFLIEGGSEIFGKVMRVGGKEPRVMVKLFDGSYIYCDLSGKTAEDLGSLLYKHVTLI</sequence>
<organism evidence="2">
    <name type="scientific">Candidatus Kentrum sp. TUN</name>
    <dbReference type="NCBI Taxonomy" id="2126343"/>
    <lineage>
        <taxon>Bacteria</taxon>
        <taxon>Pseudomonadati</taxon>
        <taxon>Pseudomonadota</taxon>
        <taxon>Gammaproteobacteria</taxon>
        <taxon>Candidatus Kentrum</taxon>
    </lineage>
</organism>
<accession>A0A451AV91</accession>
<proteinExistence type="predicted"/>
<evidence type="ECO:0000313" key="1">
    <source>
        <dbReference type="EMBL" id="VFK60536.1"/>
    </source>
</evidence>
<dbReference type="AlphaFoldDB" id="A0A451AV91"/>
<name>A0A451AV91_9GAMM</name>
<gene>
    <name evidence="2" type="ORF">BECKTUN1418E_GA0071001_12247</name>
    <name evidence="1" type="ORF">BECKTUN1418F_GA0071002_12197</name>
</gene>
<reference evidence="2" key="1">
    <citation type="submission" date="2019-02" db="EMBL/GenBank/DDBJ databases">
        <authorList>
            <person name="Gruber-Vodicka R. H."/>
            <person name="Seah K. B. B."/>
        </authorList>
    </citation>
    <scope>NUCLEOTIDE SEQUENCE</scope>
    <source>
        <strain evidence="2">BECK_BY2</strain>
        <strain evidence="1">BECK_BY3</strain>
    </source>
</reference>
<protein>
    <submittedName>
        <fullName evidence="2">Uncharacterized protein</fullName>
    </submittedName>
</protein>
<dbReference type="EMBL" id="CAADFY010000219">
    <property type="protein sequence ID" value="VFK60536.1"/>
    <property type="molecule type" value="Genomic_DNA"/>
</dbReference>
<evidence type="ECO:0000313" key="2">
    <source>
        <dbReference type="EMBL" id="VFK69971.1"/>
    </source>
</evidence>